<sequence>MISGTSYSLSSREKNDLAASVSRCCCNKTSNTGSVFVDRPPQPVFDTADVHAHFIKVPPGTTSWFPVTEALGEEMAEVDAPRADGFTRHADAPLQQKFFDIAGAQGKSVVEPYGVADDREGEPVAGELLTAQHRVTLPQQLAITLPRNALGKLDRRALRYGAPAR</sequence>
<dbReference type="Proteomes" id="UP000192582">
    <property type="component" value="Unassembled WGS sequence"/>
</dbReference>
<evidence type="ECO:0000313" key="2">
    <source>
        <dbReference type="Proteomes" id="UP000192582"/>
    </source>
</evidence>
<keyword evidence="2" id="KW-1185">Reference proteome</keyword>
<organism evidence="1 2">
    <name type="scientific">Deinococcus hopiensis KR-140</name>
    <dbReference type="NCBI Taxonomy" id="695939"/>
    <lineage>
        <taxon>Bacteria</taxon>
        <taxon>Thermotogati</taxon>
        <taxon>Deinococcota</taxon>
        <taxon>Deinococci</taxon>
        <taxon>Deinococcales</taxon>
        <taxon>Deinococcaceae</taxon>
        <taxon>Deinococcus</taxon>
    </lineage>
</organism>
<accession>A0A1W1UY14</accession>
<proteinExistence type="predicted"/>
<evidence type="ECO:0000313" key="1">
    <source>
        <dbReference type="EMBL" id="SMB85992.1"/>
    </source>
</evidence>
<dbReference type="AlphaFoldDB" id="A0A1W1UY14"/>
<dbReference type="EMBL" id="FWWU01000008">
    <property type="protein sequence ID" value="SMB85992.1"/>
    <property type="molecule type" value="Genomic_DNA"/>
</dbReference>
<reference evidence="1 2" key="1">
    <citation type="submission" date="2017-04" db="EMBL/GenBank/DDBJ databases">
        <authorList>
            <person name="Afonso C.L."/>
            <person name="Miller P.J."/>
            <person name="Scott M.A."/>
            <person name="Spackman E."/>
            <person name="Goraichik I."/>
            <person name="Dimitrov K.M."/>
            <person name="Suarez D.L."/>
            <person name="Swayne D.E."/>
        </authorList>
    </citation>
    <scope>NUCLEOTIDE SEQUENCE [LARGE SCALE GENOMIC DNA]</scope>
    <source>
        <strain evidence="1 2">KR-140</strain>
    </source>
</reference>
<protein>
    <submittedName>
        <fullName evidence="1">Uncharacterized protein</fullName>
    </submittedName>
</protein>
<gene>
    <name evidence="1" type="ORF">SAMN00790413_03636</name>
</gene>
<name>A0A1W1UY14_9DEIO</name>